<accession>A0A4U1BFW6</accession>
<sequence>MCIDHPLTERPKLSLTITRSLNVLVVGGGRAGYLKASSALKQKQLVTLLSERFNSECSALPCWQVQGDLYQWQWPDFEPFDLIYLALPWPHDEDKQQHLKQLCNQLMAKERLLCVSCRPELGNVVNPCVRQVGEYQLALSGSGDTPAVTRELTNSLAAHLAKIQQQENPL</sequence>
<dbReference type="RefSeq" id="WP_136865185.1">
    <property type="nucleotide sequence ID" value="NZ_SWCJ01000024.1"/>
</dbReference>
<evidence type="ECO:0000313" key="1">
    <source>
        <dbReference type="EMBL" id="TKB50053.1"/>
    </source>
</evidence>
<dbReference type="Proteomes" id="UP000305675">
    <property type="component" value="Unassembled WGS sequence"/>
</dbReference>
<dbReference type="Gene3D" id="3.40.50.720">
    <property type="entry name" value="NAD(P)-binding Rossmann-like Domain"/>
    <property type="match status" value="1"/>
</dbReference>
<dbReference type="OrthoDB" id="6399585at2"/>
<dbReference type="CDD" id="cd02440">
    <property type="entry name" value="AdoMet_MTases"/>
    <property type="match status" value="1"/>
</dbReference>
<dbReference type="Pfam" id="PF13241">
    <property type="entry name" value="NAD_binding_7"/>
    <property type="match status" value="1"/>
</dbReference>
<gene>
    <name evidence="1" type="ORF">FCL42_19915</name>
</gene>
<organism evidence="1 2">
    <name type="scientific">Ferrimonas aestuarii</name>
    <dbReference type="NCBI Taxonomy" id="2569539"/>
    <lineage>
        <taxon>Bacteria</taxon>
        <taxon>Pseudomonadati</taxon>
        <taxon>Pseudomonadota</taxon>
        <taxon>Gammaproteobacteria</taxon>
        <taxon>Alteromonadales</taxon>
        <taxon>Ferrimonadaceae</taxon>
        <taxon>Ferrimonas</taxon>
    </lineage>
</organism>
<reference evidence="1 2" key="1">
    <citation type="submission" date="2019-04" db="EMBL/GenBank/DDBJ databases">
        <authorList>
            <person name="Hwang J.C."/>
        </authorList>
    </citation>
    <scope>NUCLEOTIDE SEQUENCE [LARGE SCALE GENOMIC DNA]</scope>
    <source>
        <strain evidence="1 2">IMCC35002</strain>
    </source>
</reference>
<keyword evidence="2" id="KW-1185">Reference proteome</keyword>
<comment type="caution">
    <text evidence="1">The sequence shown here is derived from an EMBL/GenBank/DDBJ whole genome shotgun (WGS) entry which is preliminary data.</text>
</comment>
<dbReference type="AlphaFoldDB" id="A0A4U1BFW6"/>
<evidence type="ECO:0008006" key="3">
    <source>
        <dbReference type="Google" id="ProtNLM"/>
    </source>
</evidence>
<name>A0A4U1BFW6_9GAMM</name>
<proteinExistence type="predicted"/>
<protein>
    <recommendedName>
        <fullName evidence="3">Precorrin-2 dehydrogenase</fullName>
    </recommendedName>
</protein>
<evidence type="ECO:0000313" key="2">
    <source>
        <dbReference type="Proteomes" id="UP000305675"/>
    </source>
</evidence>
<dbReference type="EMBL" id="SWCJ01000024">
    <property type="protein sequence ID" value="TKB50053.1"/>
    <property type="molecule type" value="Genomic_DNA"/>
</dbReference>